<dbReference type="EMBL" id="MK807024">
    <property type="protein sequence ID" value="QCE31564.1"/>
    <property type="molecule type" value="Genomic_DNA"/>
</dbReference>
<dbReference type="SMART" id="SM00849">
    <property type="entry name" value="Lactamase_B"/>
    <property type="match status" value="1"/>
</dbReference>
<dbReference type="CARD" id="ARO:3006975">
    <property type="molecule name" value="POM-2"/>
    <property type="mechanism identifier" value="ARO:0001004"/>
    <property type="mechanism name" value="antibiotic inactivation"/>
</dbReference>
<dbReference type="PANTHER" id="PTHR42951:SF17">
    <property type="entry name" value="METALLO-BETA-LACTAMASE DOMAIN-CONTAINING PROTEIN"/>
    <property type="match status" value="1"/>
</dbReference>
<dbReference type="NCBIfam" id="NF000438">
    <property type="entry name" value="blaPOM"/>
    <property type="match status" value="1"/>
</dbReference>
<name>A0A4D6P0I4_9GAMM</name>
<evidence type="ECO:0000256" key="1">
    <source>
        <dbReference type="SAM" id="SignalP"/>
    </source>
</evidence>
<protein>
    <submittedName>
        <fullName evidence="3">Subclass B3 metallo-beta-lactamase POM-2</fullName>
    </submittedName>
</protein>
<dbReference type="SUPFAM" id="SSF56281">
    <property type="entry name" value="Metallo-hydrolase/oxidoreductase"/>
    <property type="match status" value="1"/>
</dbReference>
<proteinExistence type="predicted"/>
<feature type="signal peptide" evidence="1">
    <location>
        <begin position="1"/>
        <end position="19"/>
    </location>
</feature>
<dbReference type="NCBIfam" id="NF012229">
    <property type="entry name" value="bla_class_B_core"/>
    <property type="match status" value="1"/>
</dbReference>
<dbReference type="PANTHER" id="PTHR42951">
    <property type="entry name" value="METALLO-BETA-LACTAMASE DOMAIN-CONTAINING"/>
    <property type="match status" value="1"/>
</dbReference>
<accession>A0A4D6P0I4</accession>
<dbReference type="CDD" id="cd16289">
    <property type="entry name" value="L1_POM-1-like_MBL-B3"/>
    <property type="match status" value="1"/>
</dbReference>
<dbReference type="AlphaFoldDB" id="A0A4D6P0I4"/>
<keyword evidence="1" id="KW-0732">Signal</keyword>
<organism evidence="3">
    <name type="scientific">Metapseudomonas otitidis</name>
    <dbReference type="NCBI Taxonomy" id="319939"/>
    <lineage>
        <taxon>Bacteria</taxon>
        <taxon>Pseudomonadati</taxon>
        <taxon>Pseudomonadota</taxon>
        <taxon>Gammaproteobacteria</taxon>
        <taxon>Pseudomonadales</taxon>
        <taxon>Pseudomonadaceae</taxon>
        <taxon>Metapseudomonas</taxon>
    </lineage>
</organism>
<dbReference type="InterPro" id="IPR036866">
    <property type="entry name" value="RibonucZ/Hydroxyglut_hydro"/>
</dbReference>
<dbReference type="Pfam" id="PF00753">
    <property type="entry name" value="Lactamase_B"/>
    <property type="match status" value="1"/>
</dbReference>
<dbReference type="InterPro" id="IPR050855">
    <property type="entry name" value="NDM-1-like"/>
</dbReference>
<dbReference type="Gene3D" id="3.60.15.10">
    <property type="entry name" value="Ribonuclease Z/Hydroxyacylglutathione hydrolase-like"/>
    <property type="match status" value="1"/>
</dbReference>
<dbReference type="InterPro" id="IPR001279">
    <property type="entry name" value="Metallo-B-lactamas"/>
</dbReference>
<reference evidence="3" key="1">
    <citation type="submission" date="2019-04" db="EMBL/GenBank/DDBJ databases">
        <title>A novel POM variant from Pseudomonas otitidis.</title>
        <authorList>
            <person name="Pfennigwerth N."/>
        </authorList>
    </citation>
    <scope>NUCLEOTIDE SEQUENCE</scope>
    <source>
        <strain evidence="3">NRZ-45302</strain>
    </source>
</reference>
<feature type="chain" id="PRO_5026023710" evidence="1">
    <location>
        <begin position="20"/>
        <end position="286"/>
    </location>
</feature>
<dbReference type="NCBIfam" id="NF033105">
    <property type="entry name" value="bla_subclass_B3"/>
    <property type="match status" value="1"/>
</dbReference>
<gene>
    <name evidence="3" type="primary">blaPOM</name>
</gene>
<dbReference type="RefSeq" id="WP_140423326.1">
    <property type="nucleotide sequence ID" value="NG_065446.1"/>
</dbReference>
<sequence length="286" mass="30573">MRTLTTLGLALLLAQPAVAAQAVLPQLQPYTAPAAWLTPVAPLRIADNTWHIGTASITALLVKTPEGAVLLDGGMPQVADHLLANMRELGVAPGDLKLILHSHAHIDHVGPLAAIKKATGAQLVSNAESAVLLQRGDSQDIHFGDDMVFAPVQVDRLVQDGETVELGGMTFTAHFTPGHTPGSLSWTWTDRRDGKPLRIAYSDSLSAPGYSLWMNPRFPKIAEAFRSGFAAVRALPCDLLITPHAEASGWDYTNAEHPNPSPMSCKAYADKAEAAFDAQLKKQRSG</sequence>
<feature type="domain" description="Metallo-beta-lactamase" evidence="2">
    <location>
        <begin position="56"/>
        <end position="244"/>
    </location>
</feature>
<evidence type="ECO:0000313" key="3">
    <source>
        <dbReference type="EMBL" id="QCE31564.1"/>
    </source>
</evidence>
<evidence type="ECO:0000259" key="2">
    <source>
        <dbReference type="SMART" id="SM00849"/>
    </source>
</evidence>